<dbReference type="AlphaFoldDB" id="F8QEY0"/>
<reference evidence="2" key="1">
    <citation type="journal article" date="2011" name="Science">
        <title>The plant cell wall-decomposing machinery underlies the functional diversity of forest fungi.</title>
        <authorList>
            <person name="Eastwood D.C."/>
            <person name="Floudas D."/>
            <person name="Binder M."/>
            <person name="Majcherczyk A."/>
            <person name="Schneider P."/>
            <person name="Aerts A."/>
            <person name="Asiegbu F.O."/>
            <person name="Baker S.E."/>
            <person name="Barry K."/>
            <person name="Bendiksby M."/>
            <person name="Blumentritt M."/>
            <person name="Coutinho P.M."/>
            <person name="Cullen D."/>
            <person name="de Vries R.P."/>
            <person name="Gathman A."/>
            <person name="Goodell B."/>
            <person name="Henrissat B."/>
            <person name="Ihrmark K."/>
            <person name="Kauserud H."/>
            <person name="Kohler A."/>
            <person name="LaButti K."/>
            <person name="Lapidus A."/>
            <person name="Lavin J.L."/>
            <person name="Lee Y.-H."/>
            <person name="Lindquist E."/>
            <person name="Lilly W."/>
            <person name="Lucas S."/>
            <person name="Morin E."/>
            <person name="Murat C."/>
            <person name="Oguiza J.A."/>
            <person name="Park J."/>
            <person name="Pisabarro A.G."/>
            <person name="Riley R."/>
            <person name="Rosling A."/>
            <person name="Salamov A."/>
            <person name="Schmidt O."/>
            <person name="Schmutz J."/>
            <person name="Skrede I."/>
            <person name="Stenlid J."/>
            <person name="Wiebenga A."/>
            <person name="Xie X."/>
            <person name="Kuees U."/>
            <person name="Hibbett D.S."/>
            <person name="Hoffmeister D."/>
            <person name="Hoegberg N."/>
            <person name="Martin F."/>
            <person name="Grigoriev I.V."/>
            <person name="Watkinson S.C."/>
        </authorList>
    </citation>
    <scope>NUCLEOTIDE SEQUENCE [LARGE SCALE GENOMIC DNA]</scope>
    <source>
        <strain evidence="2">strain S7.3</strain>
    </source>
</reference>
<dbReference type="OrthoDB" id="5362978at2759"/>
<sequence>MAAQPWPKYLIQSLTSANQPQFTTNESVYYDPYTSSSTICSAWRVQTPRDARDVVSLFIVELNKHPVFFIAVKPPASFVLASKRKQADDQMRDRFRDLSHLLVILRLPAISAFGTHPVILNDVAPADRWSCDLLDADDIARVRQVAQDVRTTCQALAD</sequence>
<dbReference type="OMA" id="TICSAWR"/>
<accession>F8QEY0</accession>
<evidence type="ECO:0000313" key="2">
    <source>
        <dbReference type="Proteomes" id="UP000008063"/>
    </source>
</evidence>
<dbReference type="InParanoid" id="F8QEY0"/>
<dbReference type="STRING" id="936435.F8QEY0"/>
<evidence type="ECO:0000313" key="1">
    <source>
        <dbReference type="EMBL" id="EGN93143.1"/>
    </source>
</evidence>
<dbReference type="EMBL" id="GL945494">
    <property type="protein sequence ID" value="EGN93143.1"/>
    <property type="molecule type" value="Genomic_DNA"/>
</dbReference>
<organism evidence="2">
    <name type="scientific">Serpula lacrymans var. lacrymans (strain S7.3)</name>
    <name type="common">Dry rot fungus</name>
    <dbReference type="NCBI Taxonomy" id="936435"/>
    <lineage>
        <taxon>Eukaryota</taxon>
        <taxon>Fungi</taxon>
        <taxon>Dikarya</taxon>
        <taxon>Basidiomycota</taxon>
        <taxon>Agaricomycotina</taxon>
        <taxon>Agaricomycetes</taxon>
        <taxon>Agaricomycetidae</taxon>
        <taxon>Boletales</taxon>
        <taxon>Coniophorineae</taxon>
        <taxon>Serpulaceae</taxon>
        <taxon>Serpula</taxon>
    </lineage>
</organism>
<gene>
    <name evidence="1" type="ORF">SERLA73DRAFT_190015</name>
</gene>
<name>F8QEY0_SERL3</name>
<keyword evidence="2" id="KW-1185">Reference proteome</keyword>
<dbReference type="HOGENOM" id="CLU_085786_3_1_1"/>
<dbReference type="Proteomes" id="UP000008063">
    <property type="component" value="Unassembled WGS sequence"/>
</dbReference>
<proteinExistence type="predicted"/>
<protein>
    <submittedName>
        <fullName evidence="1">Uncharacterized protein</fullName>
    </submittedName>
</protein>